<protein>
    <submittedName>
        <fullName evidence="2">Uncharacterized protein</fullName>
    </submittedName>
</protein>
<sequence>MEFSRQEYWSRLPCPLPGDLPNPVIEPVTLALQADSLPSEPPGKPLGGVGDPNVQSIAGPNLPFQDPINERHYHPTSYSNQPTLTNFFLPSFYRPHPCQSSKFMGCSSIHIEYPSQPLHSHPPKTGHFSSKLFKSPPNSLSASDPSPVQSVHSPQVARMSF</sequence>
<gene>
    <name evidence="2" type="ORF">MRATA1EN1_LOCUS19139</name>
</gene>
<feature type="region of interest" description="Disordered" evidence="1">
    <location>
        <begin position="117"/>
        <end position="161"/>
    </location>
</feature>
<evidence type="ECO:0000313" key="3">
    <source>
        <dbReference type="Proteomes" id="UP001176941"/>
    </source>
</evidence>
<feature type="region of interest" description="Disordered" evidence="1">
    <location>
        <begin position="56"/>
        <end position="76"/>
    </location>
</feature>
<organism evidence="2 3">
    <name type="scientific">Rangifer tarandus platyrhynchus</name>
    <name type="common">Svalbard reindeer</name>
    <dbReference type="NCBI Taxonomy" id="3082113"/>
    <lineage>
        <taxon>Eukaryota</taxon>
        <taxon>Metazoa</taxon>
        <taxon>Chordata</taxon>
        <taxon>Craniata</taxon>
        <taxon>Vertebrata</taxon>
        <taxon>Euteleostomi</taxon>
        <taxon>Mammalia</taxon>
        <taxon>Eutheria</taxon>
        <taxon>Laurasiatheria</taxon>
        <taxon>Artiodactyla</taxon>
        <taxon>Ruminantia</taxon>
        <taxon>Pecora</taxon>
        <taxon>Cervidae</taxon>
        <taxon>Odocoileinae</taxon>
        <taxon>Rangifer</taxon>
    </lineage>
</organism>
<name>A0ABN8Z8E4_RANTA</name>
<reference evidence="2" key="1">
    <citation type="submission" date="2023-04" db="EMBL/GenBank/DDBJ databases">
        <authorList>
            <consortium name="ELIXIR-Norway"/>
        </authorList>
    </citation>
    <scope>NUCLEOTIDE SEQUENCE [LARGE SCALE GENOMIC DNA]</scope>
</reference>
<evidence type="ECO:0000256" key="1">
    <source>
        <dbReference type="SAM" id="MobiDB-lite"/>
    </source>
</evidence>
<evidence type="ECO:0000313" key="2">
    <source>
        <dbReference type="EMBL" id="CAI9170177.1"/>
    </source>
</evidence>
<dbReference type="EMBL" id="OX459939">
    <property type="protein sequence ID" value="CAI9170177.1"/>
    <property type="molecule type" value="Genomic_DNA"/>
</dbReference>
<feature type="compositionally biased region" description="Polar residues" evidence="1">
    <location>
        <begin position="136"/>
        <end position="153"/>
    </location>
</feature>
<accession>A0ABN8Z8E4</accession>
<dbReference type="Proteomes" id="UP001176941">
    <property type="component" value="Chromosome 3"/>
</dbReference>
<keyword evidence="3" id="KW-1185">Reference proteome</keyword>
<proteinExistence type="predicted"/>